<keyword evidence="2" id="KW-0805">Transcription regulation</keyword>
<dbReference type="HOGENOM" id="CLU_1409106_0_0_1"/>
<reference evidence="9 10" key="2">
    <citation type="journal article" date="2012" name="Open Biol.">
        <title>Characteristics of nucleosomes and linker DNA regions on the genome of the basidiomycete Mixia osmundae revealed by mono- and dinucleosome mapping.</title>
        <authorList>
            <person name="Nishida H."/>
            <person name="Kondo S."/>
            <person name="Matsumoto T."/>
            <person name="Suzuki Y."/>
            <person name="Yoshikawa H."/>
            <person name="Taylor T.D."/>
            <person name="Sugiyama J."/>
        </authorList>
    </citation>
    <scope>NUCLEOTIDE SEQUENCE [LARGE SCALE GENOMIC DNA]</scope>
    <source>
        <strain evidence="10">CBS 9802 / IAM 14324 / JCM 22182 / KY 12970</strain>
    </source>
</reference>
<dbReference type="EMBL" id="BABT02000150">
    <property type="protein sequence ID" value="GAA98325.1"/>
    <property type="molecule type" value="Genomic_DNA"/>
</dbReference>
<dbReference type="eggNOG" id="KOG1657">
    <property type="taxonomic scope" value="Eukaryota"/>
</dbReference>
<dbReference type="CDD" id="cd22908">
    <property type="entry name" value="HFD_NFYC-like"/>
    <property type="match status" value="1"/>
</dbReference>
<dbReference type="STRING" id="764103.G7E665"/>
<dbReference type="InterPro" id="IPR003958">
    <property type="entry name" value="CBFA_NFYB_domain"/>
</dbReference>
<evidence type="ECO:0000313" key="10">
    <source>
        <dbReference type="Proteomes" id="UP000009131"/>
    </source>
</evidence>
<feature type="region of interest" description="Disordered" evidence="7">
    <location>
        <begin position="1"/>
        <end position="37"/>
    </location>
</feature>
<gene>
    <name evidence="9" type="primary">Mo05010</name>
    <name evidence="9" type="ORF">E5Q_05010</name>
</gene>
<evidence type="ECO:0000313" key="9">
    <source>
        <dbReference type="EMBL" id="GAA98325.1"/>
    </source>
</evidence>
<dbReference type="OMA" id="GHAEMET"/>
<evidence type="ECO:0000256" key="2">
    <source>
        <dbReference type="ARBA" id="ARBA00023015"/>
    </source>
</evidence>
<dbReference type="GO" id="GO:0016602">
    <property type="term" value="C:CCAAT-binding factor complex"/>
    <property type="evidence" value="ECO:0007669"/>
    <property type="project" value="TreeGrafter"/>
</dbReference>
<keyword evidence="4" id="KW-0804">Transcription</keyword>
<evidence type="ECO:0000256" key="7">
    <source>
        <dbReference type="SAM" id="MobiDB-lite"/>
    </source>
</evidence>
<dbReference type="SUPFAM" id="SSF47113">
    <property type="entry name" value="Histone-fold"/>
    <property type="match status" value="1"/>
</dbReference>
<evidence type="ECO:0000259" key="8">
    <source>
        <dbReference type="Pfam" id="PF00808"/>
    </source>
</evidence>
<comment type="subcellular location">
    <subcellularLocation>
        <location evidence="1">Nucleus</location>
    </subcellularLocation>
</comment>
<dbReference type="InParanoid" id="G7E665"/>
<feature type="region of interest" description="Disordered" evidence="7">
    <location>
        <begin position="160"/>
        <end position="193"/>
    </location>
</feature>
<dbReference type="OrthoDB" id="1272441at2759"/>
<evidence type="ECO:0000256" key="1">
    <source>
        <dbReference type="ARBA" id="ARBA00004123"/>
    </source>
</evidence>
<comment type="similarity">
    <text evidence="6">Belongs to the NFYC/HAP5 subunit family.</text>
</comment>
<sequence length="193" mass="21296">MVSQQPEGGPSQPREQESQVESSASSRYKLPKRVGKRKALSVYPLQPESLQSFEHGFWSHQVALAEDDDEPMRPPHLPLARIRKLMKSDPSVHKVAADVPVVLARACEAFVAELTHRAWLSANEGPSPRKGIAKDDIVRAANQSNMYDFLIDVLPTPDAIQNQQSASRAEPRRTKSPTEAIDIPVDTQSGLDA</sequence>
<name>G7E665_MIXOS</name>
<dbReference type="InterPro" id="IPR009072">
    <property type="entry name" value="Histone-fold"/>
</dbReference>
<evidence type="ECO:0000256" key="5">
    <source>
        <dbReference type="ARBA" id="ARBA00023242"/>
    </source>
</evidence>
<proteinExistence type="inferred from homology"/>
<dbReference type="Gene3D" id="1.10.20.10">
    <property type="entry name" value="Histone, subunit A"/>
    <property type="match status" value="1"/>
</dbReference>
<accession>G7E665</accession>
<keyword evidence="5" id="KW-0539">Nucleus</keyword>
<evidence type="ECO:0000256" key="3">
    <source>
        <dbReference type="ARBA" id="ARBA00023125"/>
    </source>
</evidence>
<feature type="domain" description="Transcription factor CBF/NF-Y/archaeal histone" evidence="8">
    <location>
        <begin position="76"/>
        <end position="139"/>
    </location>
</feature>
<dbReference type="GO" id="GO:0000978">
    <property type="term" value="F:RNA polymerase II cis-regulatory region sequence-specific DNA binding"/>
    <property type="evidence" value="ECO:0007669"/>
    <property type="project" value="TreeGrafter"/>
</dbReference>
<protein>
    <recommendedName>
        <fullName evidence="8">Transcription factor CBF/NF-Y/archaeal histone domain-containing protein</fullName>
    </recommendedName>
</protein>
<dbReference type="GO" id="GO:0001228">
    <property type="term" value="F:DNA-binding transcription activator activity, RNA polymerase II-specific"/>
    <property type="evidence" value="ECO:0007669"/>
    <property type="project" value="TreeGrafter"/>
</dbReference>
<dbReference type="Proteomes" id="UP000009131">
    <property type="component" value="Unassembled WGS sequence"/>
</dbReference>
<evidence type="ECO:0000256" key="6">
    <source>
        <dbReference type="ARBA" id="ARBA00038129"/>
    </source>
</evidence>
<dbReference type="AlphaFoldDB" id="G7E665"/>
<dbReference type="GO" id="GO:0046982">
    <property type="term" value="F:protein heterodimerization activity"/>
    <property type="evidence" value="ECO:0007669"/>
    <property type="project" value="InterPro"/>
</dbReference>
<dbReference type="Pfam" id="PF00808">
    <property type="entry name" value="CBFD_NFYB_HMF"/>
    <property type="match status" value="1"/>
</dbReference>
<keyword evidence="10" id="KW-1185">Reference proteome</keyword>
<dbReference type="PANTHER" id="PTHR10252">
    <property type="entry name" value="HISTONE-LIKE TRANSCRIPTION FACTOR CCAAT-RELATED"/>
    <property type="match status" value="1"/>
</dbReference>
<keyword evidence="3" id="KW-0238">DNA-binding</keyword>
<dbReference type="PANTHER" id="PTHR10252:SF8">
    <property type="entry name" value="NUCLEAR TRANSCRIPTION FACTOR Y SUBUNIT GAMMA"/>
    <property type="match status" value="1"/>
</dbReference>
<dbReference type="InterPro" id="IPR050568">
    <property type="entry name" value="Transcr_DNA_Rep_Reg"/>
</dbReference>
<reference evidence="9 10" key="1">
    <citation type="journal article" date="2011" name="J. Gen. Appl. Microbiol.">
        <title>Draft genome sequencing of the enigmatic basidiomycete Mixia osmundae.</title>
        <authorList>
            <person name="Nishida H."/>
            <person name="Nagatsuka Y."/>
            <person name="Sugiyama J."/>
        </authorList>
    </citation>
    <scope>NUCLEOTIDE SEQUENCE [LARGE SCALE GENOMIC DNA]</scope>
    <source>
        <strain evidence="10">CBS 9802 / IAM 14324 / JCM 22182 / KY 12970</strain>
    </source>
</reference>
<evidence type="ECO:0000256" key="4">
    <source>
        <dbReference type="ARBA" id="ARBA00023163"/>
    </source>
</evidence>
<organism evidence="9 10">
    <name type="scientific">Mixia osmundae (strain CBS 9802 / IAM 14324 / JCM 22182 / KY 12970)</name>
    <dbReference type="NCBI Taxonomy" id="764103"/>
    <lineage>
        <taxon>Eukaryota</taxon>
        <taxon>Fungi</taxon>
        <taxon>Dikarya</taxon>
        <taxon>Basidiomycota</taxon>
        <taxon>Pucciniomycotina</taxon>
        <taxon>Mixiomycetes</taxon>
        <taxon>Mixiales</taxon>
        <taxon>Mixiaceae</taxon>
        <taxon>Mixia</taxon>
    </lineage>
</organism>
<comment type="caution">
    <text evidence="9">The sequence shown here is derived from an EMBL/GenBank/DDBJ whole genome shotgun (WGS) entry which is preliminary data.</text>
</comment>
<dbReference type="FunFam" id="1.10.20.10:FF:000062">
    <property type="entry name" value="Nuclear transcription factor Y subunit C"/>
    <property type="match status" value="1"/>
</dbReference>